<dbReference type="AlphaFoldDB" id="A0AAU7LSE3"/>
<feature type="domain" description="YiaAB two helix" evidence="2">
    <location>
        <begin position="77"/>
        <end position="129"/>
    </location>
</feature>
<name>A0AAU7LSE3_9BURK</name>
<dbReference type="PANTHER" id="PTHR37290:SF1">
    <property type="entry name" value="INNER MEMBRANE PROTEIN YIAA"/>
    <property type="match status" value="1"/>
</dbReference>
<dbReference type="GO" id="GO:0006974">
    <property type="term" value="P:DNA damage response"/>
    <property type="evidence" value="ECO:0007669"/>
    <property type="project" value="TreeGrafter"/>
</dbReference>
<dbReference type="RefSeq" id="WP_349279914.1">
    <property type="nucleotide sequence ID" value="NZ_CBCSCU010000008.1"/>
</dbReference>
<sequence length="149" mass="16880">MTTQYVMQRDTGGWRIQVWTSFTLAVLASGTGVMQLPSQELDRAFLAIGFFFCLFAAFAAAKTVRDNRDGRVDTNGWIITVWVSFAAAVCLTAWGLWRMNIGDWQKGYMVVSWMFLVSSTFTLAKTIRDRYEADLMTRSNEPAPETRPV</sequence>
<organism evidence="3">
    <name type="scientific">Polaromonas hydrogenivorans</name>
    <dbReference type="NCBI Taxonomy" id="335476"/>
    <lineage>
        <taxon>Bacteria</taxon>
        <taxon>Pseudomonadati</taxon>
        <taxon>Pseudomonadota</taxon>
        <taxon>Betaproteobacteria</taxon>
        <taxon>Burkholderiales</taxon>
        <taxon>Comamonadaceae</taxon>
        <taxon>Polaromonas</taxon>
    </lineage>
</organism>
<feature type="transmembrane region" description="Helical" evidence="1">
    <location>
        <begin position="108"/>
        <end position="127"/>
    </location>
</feature>
<keyword evidence="1" id="KW-0472">Membrane</keyword>
<accession>A0AAU7LSE3</accession>
<feature type="transmembrane region" description="Helical" evidence="1">
    <location>
        <begin position="76"/>
        <end position="96"/>
    </location>
</feature>
<dbReference type="InterPro" id="IPR038972">
    <property type="entry name" value="YiaA-like"/>
</dbReference>
<feature type="transmembrane region" description="Helical" evidence="1">
    <location>
        <begin position="44"/>
        <end position="64"/>
    </location>
</feature>
<feature type="transmembrane region" description="Helical" evidence="1">
    <location>
        <begin position="12"/>
        <end position="32"/>
    </location>
</feature>
<dbReference type="Pfam" id="PF05360">
    <property type="entry name" value="YiaAB"/>
    <property type="match status" value="2"/>
</dbReference>
<dbReference type="GO" id="GO:0005886">
    <property type="term" value="C:plasma membrane"/>
    <property type="evidence" value="ECO:0007669"/>
    <property type="project" value="TreeGrafter"/>
</dbReference>
<evidence type="ECO:0000313" key="3">
    <source>
        <dbReference type="EMBL" id="XBP70554.1"/>
    </source>
</evidence>
<dbReference type="EMBL" id="CP157675">
    <property type="protein sequence ID" value="XBP70554.1"/>
    <property type="molecule type" value="Genomic_DNA"/>
</dbReference>
<protein>
    <submittedName>
        <fullName evidence="3">YiaA/YiaB family inner membrane protein</fullName>
    </submittedName>
</protein>
<feature type="domain" description="YiaAB two helix" evidence="2">
    <location>
        <begin position="14"/>
        <end position="66"/>
    </location>
</feature>
<proteinExistence type="predicted"/>
<dbReference type="PANTHER" id="PTHR37290">
    <property type="entry name" value="INNER MEMBRANE PROTEIN YIAA-RELATED"/>
    <property type="match status" value="1"/>
</dbReference>
<keyword evidence="1" id="KW-0812">Transmembrane</keyword>
<keyword evidence="1" id="KW-1133">Transmembrane helix</keyword>
<reference evidence="3" key="1">
    <citation type="submission" date="2024-05" db="EMBL/GenBank/DDBJ databases">
        <authorList>
            <person name="Bunk B."/>
            <person name="Swiderski J."/>
            <person name="Sproer C."/>
            <person name="Thiel V."/>
        </authorList>
    </citation>
    <scope>NUCLEOTIDE SEQUENCE</scope>
    <source>
        <strain evidence="3">DSM 17735</strain>
    </source>
</reference>
<dbReference type="InterPro" id="IPR008024">
    <property type="entry name" value="YiaAB"/>
</dbReference>
<gene>
    <name evidence="3" type="ORF">ABLV49_01570</name>
</gene>
<evidence type="ECO:0000256" key="1">
    <source>
        <dbReference type="SAM" id="Phobius"/>
    </source>
</evidence>
<evidence type="ECO:0000259" key="2">
    <source>
        <dbReference type="Pfam" id="PF05360"/>
    </source>
</evidence>